<name>G5IB75_9FIRM</name>
<evidence type="ECO:0000313" key="2">
    <source>
        <dbReference type="EMBL" id="EHI61182.1"/>
    </source>
</evidence>
<dbReference type="InterPro" id="IPR045361">
    <property type="entry name" value="CIS_tube_prot_N"/>
</dbReference>
<evidence type="ECO:0000313" key="3">
    <source>
        <dbReference type="Proteomes" id="UP000005384"/>
    </source>
</evidence>
<organism evidence="2 3">
    <name type="scientific">Hungatella hathewayi WAL-18680</name>
    <dbReference type="NCBI Taxonomy" id="742737"/>
    <lineage>
        <taxon>Bacteria</taxon>
        <taxon>Bacillati</taxon>
        <taxon>Bacillota</taxon>
        <taxon>Clostridia</taxon>
        <taxon>Lachnospirales</taxon>
        <taxon>Lachnospiraceae</taxon>
        <taxon>Hungatella</taxon>
    </lineage>
</organism>
<dbReference type="PATRIC" id="fig|742737.3.peg.792"/>
<feature type="domain" description="Contractile injection system tube protein N-terminal" evidence="1">
    <location>
        <begin position="48"/>
        <end position="202"/>
    </location>
</feature>
<proteinExistence type="predicted"/>
<dbReference type="Pfam" id="PF19266">
    <property type="entry name" value="CIS_tube"/>
    <property type="match status" value="1"/>
</dbReference>
<dbReference type="Proteomes" id="UP000005384">
    <property type="component" value="Unassembled WGS sequence"/>
</dbReference>
<comment type="caution">
    <text evidence="2">The sequence shown here is derived from an EMBL/GenBank/DDBJ whole genome shotgun (WGS) entry which is preliminary data.</text>
</comment>
<dbReference type="EMBL" id="ADLN01000006">
    <property type="protein sequence ID" value="EHI61182.1"/>
    <property type="molecule type" value="Genomic_DNA"/>
</dbReference>
<keyword evidence="3" id="KW-1185">Reference proteome</keyword>
<sequence>MAMEIPAKALLVIKGTPSRATVPGAKNIQAMQKVLSGLPVTVDCAQSEIMRVQYNPSSLSIRAHAQSIKVNSMQKPGETAGVRQEEEPPSIELSVKLVFTAVNSKDAFMADKFRLSAGDAVSDGVAIAKAVNGGYTVRPQIDGLMGVIMDMDTRGVAFVWQDMVFEGQVSSLRSSYNMFNMSGNPISGSIDMSITQNISEASVTAWDKALDKCFTSGMAGKNPLEKAGNLINLNL</sequence>
<reference evidence="2 3" key="1">
    <citation type="submission" date="2011-08" db="EMBL/GenBank/DDBJ databases">
        <title>The Genome Sequence of Clostridium hathewayi WAL-18680.</title>
        <authorList>
            <consortium name="The Broad Institute Genome Sequencing Platform"/>
            <person name="Earl A."/>
            <person name="Ward D."/>
            <person name="Feldgarden M."/>
            <person name="Gevers D."/>
            <person name="Finegold S.M."/>
            <person name="Summanen P.H."/>
            <person name="Molitoris D.R."/>
            <person name="Song M."/>
            <person name="Daigneault M."/>
            <person name="Allen-Vercoe E."/>
            <person name="Young S.K."/>
            <person name="Zeng Q."/>
            <person name="Gargeya S."/>
            <person name="Fitzgerald M."/>
            <person name="Haas B."/>
            <person name="Abouelleil A."/>
            <person name="Alvarado L."/>
            <person name="Arachchi H.M."/>
            <person name="Berlin A."/>
            <person name="Brown A."/>
            <person name="Chapman S.B."/>
            <person name="Chen Z."/>
            <person name="Dunbar C."/>
            <person name="Freedman E."/>
            <person name="Gearin G."/>
            <person name="Gellesch M."/>
            <person name="Goldberg J."/>
            <person name="Griggs A."/>
            <person name="Gujja S."/>
            <person name="Heiman D."/>
            <person name="Howarth C."/>
            <person name="Larson L."/>
            <person name="Lui A."/>
            <person name="MacDonald P.J.P."/>
            <person name="Montmayeur A."/>
            <person name="Murphy C."/>
            <person name="Neiman D."/>
            <person name="Pearson M."/>
            <person name="Priest M."/>
            <person name="Roberts A."/>
            <person name="Saif S."/>
            <person name="Shea T."/>
            <person name="Shenoy N."/>
            <person name="Sisk P."/>
            <person name="Stolte C."/>
            <person name="Sykes S."/>
            <person name="Wortman J."/>
            <person name="Nusbaum C."/>
            <person name="Birren B."/>
        </authorList>
    </citation>
    <scope>NUCLEOTIDE SEQUENCE [LARGE SCALE GENOMIC DNA]</scope>
    <source>
        <strain evidence="2 3">WAL-18680</strain>
    </source>
</reference>
<dbReference type="AlphaFoldDB" id="G5IB75"/>
<dbReference type="HOGENOM" id="CLU_1178926_0_0_9"/>
<dbReference type="RefSeq" id="WP_006778783.1">
    <property type="nucleotide sequence ID" value="NZ_CP040506.1"/>
</dbReference>
<evidence type="ECO:0000259" key="1">
    <source>
        <dbReference type="Pfam" id="PF19266"/>
    </source>
</evidence>
<accession>G5IB75</accession>
<gene>
    <name evidence="2" type="ORF">HMPREF9473_00797</name>
</gene>
<protein>
    <recommendedName>
        <fullName evidence="1">Contractile injection system tube protein N-terminal domain-containing protein</fullName>
    </recommendedName>
</protein>